<dbReference type="PROSITE" id="PS51658">
    <property type="entry name" value="BFN"/>
    <property type="match status" value="1"/>
</dbReference>
<dbReference type="Pfam" id="PF02577">
    <property type="entry name" value="BFN_dom"/>
    <property type="match status" value="1"/>
</dbReference>
<feature type="domain" description="BFN" evidence="1">
    <location>
        <begin position="7"/>
        <end position="140"/>
    </location>
</feature>
<proteinExistence type="predicted"/>
<evidence type="ECO:0000259" key="1">
    <source>
        <dbReference type="PROSITE" id="PS51658"/>
    </source>
</evidence>
<dbReference type="Gene3D" id="3.10.690.10">
    <property type="entry name" value="Bifunctional nuclease domain"/>
    <property type="match status" value="1"/>
</dbReference>
<gene>
    <name evidence="2" type="ORF">CLV48_10690</name>
</gene>
<evidence type="ECO:0000313" key="2">
    <source>
        <dbReference type="EMBL" id="PSL03850.1"/>
    </source>
</evidence>
<dbReference type="InterPro" id="IPR003729">
    <property type="entry name" value="Bi_nuclease_dom"/>
</dbReference>
<evidence type="ECO:0000313" key="3">
    <source>
        <dbReference type="Proteomes" id="UP000240708"/>
    </source>
</evidence>
<reference evidence="2 3" key="1">
    <citation type="submission" date="2018-03" db="EMBL/GenBank/DDBJ databases">
        <title>Genomic Encyclopedia of Archaeal and Bacterial Type Strains, Phase II (KMG-II): from individual species to whole genera.</title>
        <authorList>
            <person name="Goeker M."/>
        </authorList>
    </citation>
    <scope>NUCLEOTIDE SEQUENCE [LARGE SCALE GENOMIC DNA]</scope>
    <source>
        <strain evidence="2 3">DSM 28057</strain>
    </source>
</reference>
<organism evidence="2 3">
    <name type="scientific">Cecembia rubra</name>
    <dbReference type="NCBI Taxonomy" id="1485585"/>
    <lineage>
        <taxon>Bacteria</taxon>
        <taxon>Pseudomonadati</taxon>
        <taxon>Bacteroidota</taxon>
        <taxon>Cytophagia</taxon>
        <taxon>Cytophagales</taxon>
        <taxon>Cyclobacteriaceae</taxon>
        <taxon>Cecembia</taxon>
    </lineage>
</organism>
<dbReference type="AlphaFoldDB" id="A0A2P8E2Z8"/>
<dbReference type="EMBL" id="PYGF01000006">
    <property type="protein sequence ID" value="PSL03850.1"/>
    <property type="molecule type" value="Genomic_DNA"/>
</dbReference>
<sequence>MGDKSELVEVFIVAMSPSKNLPSKFALILEDLDKKNRFPLLIGEAEALSIGVALEQIKTKRPLTHDLFFDVVNLFHAKVEHVWIKEVKDSIFWSEIIFRTADQKEMRVDSRTSDAIALALRFDSPILISRRLLEEQRIDMEIYIGESNRTAFSSYTLQELEKLLQKVLEKEDYQSAVRIREAIAKRKNINH</sequence>
<dbReference type="InterPro" id="IPR036104">
    <property type="entry name" value="BFN_sf"/>
</dbReference>
<dbReference type="SUPFAM" id="SSF103256">
    <property type="entry name" value="Hypothetical protein TM0160"/>
    <property type="match status" value="1"/>
</dbReference>
<dbReference type="RefSeq" id="WP_106567526.1">
    <property type="nucleotide sequence ID" value="NZ_PYGF01000006.1"/>
</dbReference>
<dbReference type="PANTHER" id="PTHR15160:SF1">
    <property type="entry name" value="VON HIPPEL-LINDAU DISEASE TUMOR SUPPRESSOR"/>
    <property type="match status" value="1"/>
</dbReference>
<protein>
    <recommendedName>
        <fullName evidence="1">BFN domain-containing protein</fullName>
    </recommendedName>
</protein>
<dbReference type="Proteomes" id="UP000240708">
    <property type="component" value="Unassembled WGS sequence"/>
</dbReference>
<accession>A0A2P8E2Z8</accession>
<name>A0A2P8E2Z8_9BACT</name>
<dbReference type="GO" id="GO:0004518">
    <property type="term" value="F:nuclease activity"/>
    <property type="evidence" value="ECO:0007669"/>
    <property type="project" value="InterPro"/>
</dbReference>
<comment type="caution">
    <text evidence="2">The sequence shown here is derived from an EMBL/GenBank/DDBJ whole genome shotgun (WGS) entry which is preliminary data.</text>
</comment>
<dbReference type="OrthoDB" id="9788698at2"/>
<keyword evidence="3" id="KW-1185">Reference proteome</keyword>
<dbReference type="PANTHER" id="PTHR15160">
    <property type="entry name" value="VON HIPPEL-LINDAU PROTEIN"/>
    <property type="match status" value="1"/>
</dbReference>